<dbReference type="GO" id="GO:0004371">
    <property type="term" value="F:glycerone kinase activity"/>
    <property type="evidence" value="ECO:0007669"/>
    <property type="project" value="InterPro"/>
</dbReference>
<dbReference type="Proteomes" id="UP000283817">
    <property type="component" value="Unassembled WGS sequence"/>
</dbReference>
<dbReference type="InterPro" id="IPR004006">
    <property type="entry name" value="DhaK_dom"/>
</dbReference>
<sequence length="199" mass="21085">VLDVSMSRTGEDRARRGVAGTLIVEKLLGAAAERGMSLAELKQLGERLNTRIRSMGVALNGVTVPQTERTTFALGPGEMEMGVGIHGEPGHARQPFAASDTIIGHLCETIAGDIAAAPDTKALLFVNGLGGTPPAELYLAYNGARRFIEERGMSIERSLVGTYVTSLDMQGLSVTLALLTDEEIALWDAPVATAALRWP</sequence>
<dbReference type="GO" id="GO:0005829">
    <property type="term" value="C:cytosol"/>
    <property type="evidence" value="ECO:0007669"/>
    <property type="project" value="TreeGrafter"/>
</dbReference>
<feature type="domain" description="DhaK" evidence="1">
    <location>
        <begin position="1"/>
        <end position="198"/>
    </location>
</feature>
<evidence type="ECO:0000313" key="2">
    <source>
        <dbReference type="EMBL" id="RWX22857.1"/>
    </source>
</evidence>
<name>A0A444HLH8_RHILE</name>
<dbReference type="PANTHER" id="PTHR28629:SF4">
    <property type="entry name" value="TRIOKINASE_FMN CYCLASE"/>
    <property type="match status" value="1"/>
</dbReference>
<keyword evidence="2" id="KW-0808">Transferase</keyword>
<dbReference type="EMBL" id="SBHX01000085">
    <property type="protein sequence ID" value="RWX22857.1"/>
    <property type="molecule type" value="Genomic_DNA"/>
</dbReference>
<evidence type="ECO:0000313" key="3">
    <source>
        <dbReference type="Proteomes" id="UP000283817"/>
    </source>
</evidence>
<proteinExistence type="predicted"/>
<dbReference type="RefSeq" id="WP_206640491.1">
    <property type="nucleotide sequence ID" value="NZ_SBHX01000085.1"/>
</dbReference>
<keyword evidence="2" id="KW-0418">Kinase</keyword>
<gene>
    <name evidence="2" type="ORF">EHI47_32300</name>
</gene>
<dbReference type="PROSITE" id="PS51481">
    <property type="entry name" value="DHAK"/>
    <property type="match status" value="1"/>
</dbReference>
<dbReference type="Gene3D" id="3.40.50.10440">
    <property type="entry name" value="Dihydroxyacetone kinase, domain 1"/>
    <property type="match status" value="1"/>
</dbReference>
<dbReference type="Pfam" id="PF02733">
    <property type="entry name" value="Dak1"/>
    <property type="match status" value="1"/>
</dbReference>
<dbReference type="SUPFAM" id="SSF82549">
    <property type="entry name" value="DAK1/DegV-like"/>
    <property type="match status" value="1"/>
</dbReference>
<dbReference type="PANTHER" id="PTHR28629">
    <property type="entry name" value="TRIOKINASE/FMN CYCLASE"/>
    <property type="match status" value="1"/>
</dbReference>
<dbReference type="Gene3D" id="3.30.1180.20">
    <property type="entry name" value="Dihydroxyacetone kinase, domain 2"/>
    <property type="match status" value="1"/>
</dbReference>
<evidence type="ECO:0000259" key="1">
    <source>
        <dbReference type="PROSITE" id="PS51481"/>
    </source>
</evidence>
<dbReference type="InterPro" id="IPR050861">
    <property type="entry name" value="Dihydroxyacetone_Kinase"/>
</dbReference>
<reference evidence="2 3" key="1">
    <citation type="submission" date="2019-01" db="EMBL/GenBank/DDBJ databases">
        <title>RHIZO-ID as a novel technology for direct rhizobia identification.</title>
        <authorList>
            <person name="De Meyer S.E."/>
        </authorList>
    </citation>
    <scope>NUCLEOTIDE SEQUENCE [LARGE SCALE GENOMIC DNA]</scope>
    <source>
        <strain evidence="2 3">WSM448</strain>
    </source>
</reference>
<protein>
    <submittedName>
        <fullName evidence="2">Dihydroxyacetone kinase</fullName>
    </submittedName>
</protein>
<accession>A0A444HLH8</accession>
<comment type="caution">
    <text evidence="2">The sequence shown here is derived from an EMBL/GenBank/DDBJ whole genome shotgun (WGS) entry which is preliminary data.</text>
</comment>
<organism evidence="2 3">
    <name type="scientific">Rhizobium leguminosarum</name>
    <dbReference type="NCBI Taxonomy" id="384"/>
    <lineage>
        <taxon>Bacteria</taxon>
        <taxon>Pseudomonadati</taxon>
        <taxon>Pseudomonadota</taxon>
        <taxon>Alphaproteobacteria</taxon>
        <taxon>Hyphomicrobiales</taxon>
        <taxon>Rhizobiaceae</taxon>
        <taxon>Rhizobium/Agrobacterium group</taxon>
        <taxon>Rhizobium</taxon>
    </lineage>
</organism>
<dbReference type="AlphaFoldDB" id="A0A444HLH8"/>
<feature type="non-terminal residue" evidence="2">
    <location>
        <position position="1"/>
    </location>
</feature>
<dbReference type="GO" id="GO:0019563">
    <property type="term" value="P:glycerol catabolic process"/>
    <property type="evidence" value="ECO:0007669"/>
    <property type="project" value="TreeGrafter"/>
</dbReference>